<dbReference type="Proteomes" id="UP000317351">
    <property type="component" value="Segment"/>
</dbReference>
<evidence type="ECO:0000313" key="1">
    <source>
        <dbReference type="EMBL" id="AXH71372.1"/>
    </source>
</evidence>
<gene>
    <name evidence="1" type="ORF">P119_gp23</name>
</gene>
<proteinExistence type="predicted"/>
<evidence type="ECO:0000313" key="2">
    <source>
        <dbReference type="Proteomes" id="UP000317351"/>
    </source>
</evidence>
<dbReference type="EMBL" id="MH598806">
    <property type="protein sequence ID" value="AXH71372.1"/>
    <property type="molecule type" value="Genomic_DNA"/>
</dbReference>
<organism evidence="1 2">
    <name type="scientific">Pelagibacter phage HTVC119P</name>
    <dbReference type="NCBI Taxonomy" id="2283020"/>
    <lineage>
        <taxon>Viruses</taxon>
        <taxon>Duplodnaviria</taxon>
        <taxon>Heunggongvirae</taxon>
        <taxon>Uroviricota</taxon>
        <taxon>Caudoviricetes</taxon>
        <taxon>Autographivirales</taxon>
        <taxon>Votkovvirus</taxon>
    </lineage>
</organism>
<reference evidence="1 2" key="1">
    <citation type="journal article" date="2019" name="Environ. Microbiol.">
        <title>Pelagiphages in the Podoviridae family integrate into host genomes.</title>
        <authorList>
            <person name="Zhao Y."/>
            <person name="Qin F."/>
            <person name="Zhang R."/>
            <person name="Giovannoni S.J."/>
            <person name="Zhang Z."/>
            <person name="Sun J."/>
            <person name="Du S."/>
            <person name="Rensing C."/>
        </authorList>
    </citation>
    <scope>NUCLEOTIDE SEQUENCE [LARGE SCALE GENOMIC DNA]</scope>
</reference>
<accession>A0AC59HCD7</accession>
<name>A0AC59HCD7_9CAUD</name>
<sequence length="63" mass="7407">MAKNEDFTLPLLTDDLIKELDKLFPDQCADLKESERMIFFKSGQRSVIDFLKSKQTDNILKRK</sequence>
<protein>
    <submittedName>
        <fullName evidence="1">Uncharacterized protein</fullName>
    </submittedName>
</protein>